<feature type="domain" description="Putative regulatory protein FmdB zinc ribbon" evidence="1">
    <location>
        <begin position="1"/>
        <end position="42"/>
    </location>
</feature>
<sequence>MPLYDYQCAACNHQLEALQKISAAPLTDCPACQAPELKKQLSVPGFRLSGTGWYETDFKTGAKKNLAGGDKAD</sequence>
<reference evidence="2 3" key="2">
    <citation type="submission" date="2018-03" db="EMBL/GenBank/DDBJ databases">
        <title>Draft genome of Pseudomonas putida strain KT-27.</title>
        <authorList>
            <person name="Yoshizawa S."/>
            <person name="Khan N.H."/>
            <person name="Nishimura M."/>
            <person name="Chiura H.X."/>
            <person name="Ogura Y."/>
            <person name="Hayashi T."/>
            <person name="Kogure K."/>
        </authorList>
    </citation>
    <scope>NUCLEOTIDE SEQUENCE [LARGE SCALE GENOMIC DNA]</scope>
    <source>
        <strain evidence="2 3">KT-27</strain>
    </source>
</reference>
<dbReference type="PANTHER" id="PTHR34404:SF2">
    <property type="entry name" value="CONSERVED SERINE RICH PROTEIN"/>
    <property type="match status" value="1"/>
</dbReference>
<reference evidence="2 3" key="1">
    <citation type="submission" date="2016-08" db="EMBL/GenBank/DDBJ databases">
        <authorList>
            <person name="Seilhamer J.J."/>
        </authorList>
    </citation>
    <scope>NUCLEOTIDE SEQUENCE [LARGE SCALE GENOMIC DNA]</scope>
    <source>
        <strain evidence="2 3">KT-27</strain>
    </source>
</reference>
<dbReference type="AlphaFoldDB" id="A0A2S3WB53"/>
<organism evidence="2 3">
    <name type="scientific">Pseudomonas putida</name>
    <name type="common">Arthrobacter siderocapsulatus</name>
    <dbReference type="NCBI Taxonomy" id="303"/>
    <lineage>
        <taxon>Bacteria</taxon>
        <taxon>Pseudomonadati</taxon>
        <taxon>Pseudomonadota</taxon>
        <taxon>Gammaproteobacteria</taxon>
        <taxon>Pseudomonadales</taxon>
        <taxon>Pseudomonadaceae</taxon>
        <taxon>Pseudomonas</taxon>
    </lineage>
</organism>
<dbReference type="SMART" id="SM00834">
    <property type="entry name" value="CxxC_CXXC_SSSS"/>
    <property type="match status" value="1"/>
</dbReference>
<comment type="caution">
    <text evidence="2">The sequence shown here is derived from an EMBL/GenBank/DDBJ whole genome shotgun (WGS) entry which is preliminary data.</text>
</comment>
<dbReference type="PANTHER" id="PTHR34404">
    <property type="entry name" value="REGULATORY PROTEIN, FMDB FAMILY"/>
    <property type="match status" value="1"/>
</dbReference>
<protein>
    <submittedName>
        <fullName evidence="2">FmdB family transcriptional regulator</fullName>
    </submittedName>
</protein>
<accession>A0A2S3WB53</accession>
<evidence type="ECO:0000259" key="1">
    <source>
        <dbReference type="SMART" id="SM00834"/>
    </source>
</evidence>
<evidence type="ECO:0000313" key="3">
    <source>
        <dbReference type="Proteomes" id="UP000237194"/>
    </source>
</evidence>
<dbReference type="EMBL" id="MIND01000018">
    <property type="protein sequence ID" value="POF88153.1"/>
    <property type="molecule type" value="Genomic_DNA"/>
</dbReference>
<dbReference type="InterPro" id="IPR013429">
    <property type="entry name" value="Regulatory_FmdB_Zinc_ribbon"/>
</dbReference>
<evidence type="ECO:0000313" key="2">
    <source>
        <dbReference type="EMBL" id="POF88153.1"/>
    </source>
</evidence>
<proteinExistence type="predicted"/>
<dbReference type="NCBIfam" id="TIGR02605">
    <property type="entry name" value="CxxC_CxxC_SSSS"/>
    <property type="match status" value="1"/>
</dbReference>
<dbReference type="Proteomes" id="UP000237194">
    <property type="component" value="Unassembled WGS sequence"/>
</dbReference>
<name>A0A2S3WB53_PSEPU</name>
<dbReference type="Pfam" id="PF09723">
    <property type="entry name" value="Zn_ribbon_8"/>
    <property type="match status" value="1"/>
</dbReference>
<gene>
    <name evidence="2" type="ORF">BGP80_09280</name>
</gene>
<dbReference type="RefSeq" id="WP_101317401.1">
    <property type="nucleotide sequence ID" value="NZ_MIND01000018.1"/>
</dbReference>